<sequence length="54" mass="6268">MSEGRKENVLVPVGLIEELMEWCSTELEWAQKGTQYHADLMFLHDELLVAKEGY</sequence>
<comment type="caution">
    <text evidence="1">The sequence shown here is derived from an EMBL/GenBank/DDBJ whole genome shotgun (WGS) entry which is preliminary data.</text>
</comment>
<name>A0A9Q2RYB0_9RHOB</name>
<dbReference type="Proteomes" id="UP000755667">
    <property type="component" value="Unassembled WGS sequence"/>
</dbReference>
<protein>
    <submittedName>
        <fullName evidence="1">Uncharacterized protein</fullName>
    </submittedName>
</protein>
<dbReference type="AlphaFoldDB" id="A0A9Q2RYB0"/>
<evidence type="ECO:0000313" key="2">
    <source>
        <dbReference type="EMBL" id="MBM2418319.1"/>
    </source>
</evidence>
<organism evidence="1 3">
    <name type="scientific">Marivita cryptomonadis</name>
    <dbReference type="NCBI Taxonomy" id="505252"/>
    <lineage>
        <taxon>Bacteria</taxon>
        <taxon>Pseudomonadati</taxon>
        <taxon>Pseudomonadota</taxon>
        <taxon>Alphaproteobacteria</taxon>
        <taxon>Rhodobacterales</taxon>
        <taxon>Roseobacteraceae</taxon>
        <taxon>Marivita</taxon>
    </lineage>
</organism>
<dbReference type="EMBL" id="JAFBXF010000010">
    <property type="protein sequence ID" value="MBM2418319.1"/>
    <property type="molecule type" value="Genomic_DNA"/>
</dbReference>
<evidence type="ECO:0000313" key="1">
    <source>
        <dbReference type="EMBL" id="MBM2413650.1"/>
    </source>
</evidence>
<dbReference type="Proteomes" id="UP000809440">
    <property type="component" value="Unassembled WGS sequence"/>
</dbReference>
<dbReference type="RefSeq" id="WP_171046094.1">
    <property type="nucleotide sequence ID" value="NZ_JAFBWU010000010.1"/>
</dbReference>
<evidence type="ECO:0000313" key="3">
    <source>
        <dbReference type="Proteomes" id="UP000755667"/>
    </source>
</evidence>
<gene>
    <name evidence="1" type="ORF">JQX41_15140</name>
    <name evidence="2" type="ORF">JQX48_15150</name>
</gene>
<accession>A0A9Q2RYB0</accession>
<reference evidence="1 4" key="1">
    <citation type="submission" date="2021-01" db="EMBL/GenBank/DDBJ databases">
        <title>Diatom-associated Roseobacters Show Island Model of Population Structure.</title>
        <authorList>
            <person name="Qu L."/>
            <person name="Feng X."/>
            <person name="Chen Y."/>
            <person name="Li L."/>
            <person name="Wang X."/>
            <person name="Hu Z."/>
            <person name="Wang H."/>
            <person name="Luo H."/>
        </authorList>
    </citation>
    <scope>NUCLEOTIDE SEQUENCE</scope>
    <source>
        <strain evidence="2 4">CC28-63</strain>
        <strain evidence="1">CC28-69</strain>
    </source>
</reference>
<proteinExistence type="predicted"/>
<dbReference type="EMBL" id="JAFBXE010000010">
    <property type="protein sequence ID" value="MBM2413650.1"/>
    <property type="molecule type" value="Genomic_DNA"/>
</dbReference>
<keyword evidence="4" id="KW-1185">Reference proteome</keyword>
<evidence type="ECO:0000313" key="4">
    <source>
        <dbReference type="Proteomes" id="UP000809440"/>
    </source>
</evidence>